<keyword evidence="6" id="KW-1185">Reference proteome</keyword>
<evidence type="ECO:0000313" key="6">
    <source>
        <dbReference type="Proteomes" id="UP000238541"/>
    </source>
</evidence>
<reference evidence="6" key="1">
    <citation type="submission" date="2017-06" db="EMBL/GenBank/DDBJ databases">
        <authorList>
            <person name="Furmanczyk E.M."/>
        </authorList>
    </citation>
    <scope>NUCLEOTIDE SEQUENCE [LARGE SCALE GENOMIC DNA]</scope>
    <source>
        <strain evidence="6">AP3_16</strain>
    </source>
</reference>
<dbReference type="InterPro" id="IPR010987">
    <property type="entry name" value="Glutathione-S-Trfase_C-like"/>
</dbReference>
<dbReference type="PANTHER" id="PTHR43900:SF3">
    <property type="entry name" value="GLUTATHIONE S-TRANSFERASE RHO"/>
    <property type="match status" value="1"/>
</dbReference>
<dbReference type="GO" id="GO:0005737">
    <property type="term" value="C:cytoplasm"/>
    <property type="evidence" value="ECO:0007669"/>
    <property type="project" value="TreeGrafter"/>
</dbReference>
<comment type="caution">
    <text evidence="5">The sequence shown here is derived from an EMBL/GenBank/DDBJ whole genome shotgun (WGS) entry which is preliminary data.</text>
</comment>
<dbReference type="EMBL" id="NIRS01000002">
    <property type="protein sequence ID" value="PPK39505.1"/>
    <property type="molecule type" value="Genomic_DNA"/>
</dbReference>
<dbReference type="SUPFAM" id="SSF52833">
    <property type="entry name" value="Thioredoxin-like"/>
    <property type="match status" value="1"/>
</dbReference>
<evidence type="ECO:0000259" key="4">
    <source>
        <dbReference type="PROSITE" id="PS50405"/>
    </source>
</evidence>
<dbReference type="SFLD" id="SFLDS00019">
    <property type="entry name" value="Glutathione_Transferase_(cytos"/>
    <property type="match status" value="1"/>
</dbReference>
<dbReference type="Gene3D" id="1.20.1050.10">
    <property type="match status" value="1"/>
</dbReference>
<dbReference type="SUPFAM" id="SSF47616">
    <property type="entry name" value="GST C-terminal domain-like"/>
    <property type="match status" value="1"/>
</dbReference>
<protein>
    <recommendedName>
        <fullName evidence="1">glutathione transferase</fullName>
        <ecNumber evidence="1">2.5.1.18</ecNumber>
    </recommendedName>
</protein>
<dbReference type="SFLD" id="SFLDG00358">
    <property type="entry name" value="Main_(cytGST)"/>
    <property type="match status" value="1"/>
</dbReference>
<dbReference type="EC" id="2.5.1.18" evidence="1"/>
<dbReference type="Pfam" id="PF13410">
    <property type="entry name" value="GST_C_2"/>
    <property type="match status" value="1"/>
</dbReference>
<feature type="domain" description="GST C-terminal" evidence="4">
    <location>
        <begin position="117"/>
        <end position="244"/>
    </location>
</feature>
<dbReference type="PROSITE" id="PS50404">
    <property type="entry name" value="GST_NTER"/>
    <property type="match status" value="1"/>
</dbReference>
<dbReference type="GO" id="GO:0004364">
    <property type="term" value="F:glutathione transferase activity"/>
    <property type="evidence" value="ECO:0007669"/>
    <property type="project" value="UniProtKB-EC"/>
</dbReference>
<keyword evidence="2 5" id="KW-0808">Transferase</keyword>
<feature type="domain" description="GST N-terminal" evidence="3">
    <location>
        <begin position="30"/>
        <end position="112"/>
    </location>
</feature>
<dbReference type="InterPro" id="IPR040079">
    <property type="entry name" value="Glutathione_S-Trfase"/>
</dbReference>
<evidence type="ECO:0000256" key="2">
    <source>
        <dbReference type="ARBA" id="ARBA00022679"/>
    </source>
</evidence>
<evidence type="ECO:0000313" key="5">
    <source>
        <dbReference type="EMBL" id="PPK39505.1"/>
    </source>
</evidence>
<dbReference type="InterPro" id="IPR036249">
    <property type="entry name" value="Thioredoxin-like_sf"/>
</dbReference>
<proteinExistence type="predicted"/>
<dbReference type="InterPro" id="IPR004045">
    <property type="entry name" value="Glutathione_S-Trfase_N"/>
</dbReference>
<dbReference type="GO" id="GO:0043295">
    <property type="term" value="F:glutathione binding"/>
    <property type="evidence" value="ECO:0007669"/>
    <property type="project" value="TreeGrafter"/>
</dbReference>
<evidence type="ECO:0000256" key="1">
    <source>
        <dbReference type="ARBA" id="ARBA00012452"/>
    </source>
</evidence>
<dbReference type="Pfam" id="PF13417">
    <property type="entry name" value="GST_N_3"/>
    <property type="match status" value="1"/>
</dbReference>
<dbReference type="AlphaFoldDB" id="A0A2S6FQ11"/>
<dbReference type="CDD" id="cd00299">
    <property type="entry name" value="GST_C_family"/>
    <property type="match status" value="1"/>
</dbReference>
<dbReference type="Gene3D" id="3.40.30.10">
    <property type="entry name" value="Glutaredoxin"/>
    <property type="match status" value="1"/>
</dbReference>
<sequence>MEYDKTGLYVLDHKVIPTRIADSSLKELHMRLHILGPGFSTFLRSVRLYCEEKALDYTHGMHVDGNTIRFHSPEHMALHPFGKVPVLLHGERSVIETTTICRYLDEAFAHTSPRPADLAQKVKVDQWSATLAMYADDRLIRRYLLLLVTPAQPARPIDRDAVAIAEPMVIQTLGLLAKQLDGQQFFCGADYSMADAILTPMLDYLERVPESAQWLKKTSNLRDYLFRMRLRPSGLNVLTEPNFS</sequence>
<dbReference type="PANTHER" id="PTHR43900">
    <property type="entry name" value="GLUTATHIONE S-TRANSFERASE RHO"/>
    <property type="match status" value="1"/>
</dbReference>
<accession>A0A2S6FQ11</accession>
<organism evidence="5 6">
    <name type="scientific">Pseudomonas laurylsulfatiphila</name>
    <dbReference type="NCBI Taxonomy" id="2011015"/>
    <lineage>
        <taxon>Bacteria</taxon>
        <taxon>Pseudomonadati</taxon>
        <taxon>Pseudomonadota</taxon>
        <taxon>Gammaproteobacteria</taxon>
        <taxon>Pseudomonadales</taxon>
        <taxon>Pseudomonadaceae</taxon>
        <taxon>Pseudomonas</taxon>
    </lineage>
</organism>
<name>A0A2S6FQ11_9PSED</name>
<dbReference type="PROSITE" id="PS50405">
    <property type="entry name" value="GST_CTER"/>
    <property type="match status" value="1"/>
</dbReference>
<dbReference type="Proteomes" id="UP000238541">
    <property type="component" value="Unassembled WGS sequence"/>
</dbReference>
<gene>
    <name evidence="5" type="ORF">CD175_08440</name>
</gene>
<evidence type="ECO:0000259" key="3">
    <source>
        <dbReference type="PROSITE" id="PS50404"/>
    </source>
</evidence>
<dbReference type="InterPro" id="IPR036282">
    <property type="entry name" value="Glutathione-S-Trfase_C_sf"/>
</dbReference>